<evidence type="ECO:0000256" key="1">
    <source>
        <dbReference type="ARBA" id="ARBA00001798"/>
    </source>
</evidence>
<dbReference type="STRING" id="645134.A0A0L0HIR3"/>
<sequence length="231" mass="26460">MSAMDVNDDYQDDMLDDDDDIVDDEPDYDSDGMDDEDEDEEDDFDAADGFAPVIADKDVKKPYEVEFLVHSTDEIIEFQNKEIAHVAGILGCLPEHAATMLRQFKWNKERLIERYMEDPEGESEKAGVVVDTKKQPRFTVVDKFECPICCSDEDGLETLALSCGHRFCRDCYEAYLNEKIAQQGESRRIQCMEAGCRLVVDEKTVEMVVSPKVYEKYRNLLLRTFVDDSAT</sequence>
<dbReference type="CDD" id="cd16625">
    <property type="entry name" value="RING-HC_RBR_HEL2-like"/>
    <property type="match status" value="1"/>
</dbReference>
<dbReference type="InterPro" id="IPR044066">
    <property type="entry name" value="TRIAD_supradom"/>
</dbReference>
<comment type="catalytic activity">
    <reaction evidence="1">
        <text>[E2 ubiquitin-conjugating enzyme]-S-ubiquitinyl-L-cysteine + [acceptor protein]-L-lysine = [E2 ubiquitin-conjugating enzyme]-L-cysteine + [acceptor protein]-N(6)-ubiquitinyl-L-lysine.</text>
        <dbReference type="EC" id="2.3.2.31"/>
    </reaction>
</comment>
<gene>
    <name evidence="13" type="ORF">SPPG_03893</name>
</gene>
<dbReference type="InParanoid" id="A0A0L0HIR3"/>
<organism evidence="13 14">
    <name type="scientific">Spizellomyces punctatus (strain DAOM BR117)</name>
    <dbReference type="NCBI Taxonomy" id="645134"/>
    <lineage>
        <taxon>Eukaryota</taxon>
        <taxon>Fungi</taxon>
        <taxon>Fungi incertae sedis</taxon>
        <taxon>Chytridiomycota</taxon>
        <taxon>Chytridiomycota incertae sedis</taxon>
        <taxon>Chytridiomycetes</taxon>
        <taxon>Spizellomycetales</taxon>
        <taxon>Spizellomycetaceae</taxon>
        <taxon>Spizellomyces</taxon>
    </lineage>
</organism>
<dbReference type="GO" id="GO:0016567">
    <property type="term" value="P:protein ubiquitination"/>
    <property type="evidence" value="ECO:0007669"/>
    <property type="project" value="InterPro"/>
</dbReference>
<name>A0A0L0HIR3_SPIPD</name>
<dbReference type="OMA" id="NTINQHE"/>
<dbReference type="GO" id="GO:0008270">
    <property type="term" value="F:zinc ion binding"/>
    <property type="evidence" value="ECO:0007669"/>
    <property type="project" value="UniProtKB-KW"/>
</dbReference>
<dbReference type="PROSITE" id="PS00518">
    <property type="entry name" value="ZF_RING_1"/>
    <property type="match status" value="1"/>
</dbReference>
<evidence type="ECO:0000256" key="9">
    <source>
        <dbReference type="PROSITE-ProRule" id="PRU00175"/>
    </source>
</evidence>
<dbReference type="SUPFAM" id="SSF57850">
    <property type="entry name" value="RING/U-box"/>
    <property type="match status" value="1"/>
</dbReference>
<dbReference type="GeneID" id="27687378"/>
<dbReference type="EC" id="2.3.2.31" evidence="2"/>
<dbReference type="InterPro" id="IPR001841">
    <property type="entry name" value="Znf_RING"/>
</dbReference>
<proteinExistence type="predicted"/>
<evidence type="ECO:0000256" key="8">
    <source>
        <dbReference type="ARBA" id="ARBA00022833"/>
    </source>
</evidence>
<reference evidence="13 14" key="1">
    <citation type="submission" date="2009-08" db="EMBL/GenBank/DDBJ databases">
        <title>The Genome Sequence of Spizellomyces punctatus strain DAOM BR117.</title>
        <authorList>
            <consortium name="The Broad Institute Genome Sequencing Platform"/>
            <person name="Russ C."/>
            <person name="Cuomo C."/>
            <person name="Shea T."/>
            <person name="Young S.K."/>
            <person name="Zeng Q."/>
            <person name="Koehrsen M."/>
            <person name="Haas B."/>
            <person name="Borodovsky M."/>
            <person name="Guigo R."/>
            <person name="Alvarado L."/>
            <person name="Berlin A."/>
            <person name="Bochicchio J."/>
            <person name="Borenstein D."/>
            <person name="Chapman S."/>
            <person name="Chen Z."/>
            <person name="Engels R."/>
            <person name="Freedman E."/>
            <person name="Gellesch M."/>
            <person name="Goldberg J."/>
            <person name="Griggs A."/>
            <person name="Gujja S."/>
            <person name="Heiman D."/>
            <person name="Hepburn T."/>
            <person name="Howarth C."/>
            <person name="Jen D."/>
            <person name="Larson L."/>
            <person name="Lewis B."/>
            <person name="Mehta T."/>
            <person name="Park D."/>
            <person name="Pearson M."/>
            <person name="Roberts A."/>
            <person name="Saif S."/>
            <person name="Shenoy N."/>
            <person name="Sisk P."/>
            <person name="Stolte C."/>
            <person name="Sykes S."/>
            <person name="Thomson T."/>
            <person name="Walk T."/>
            <person name="White J."/>
            <person name="Yandava C."/>
            <person name="Burger G."/>
            <person name="Gray M.W."/>
            <person name="Holland P.W.H."/>
            <person name="King N."/>
            <person name="Lang F.B.F."/>
            <person name="Roger A.J."/>
            <person name="Ruiz-Trillo I."/>
            <person name="Lander E."/>
            <person name="Nusbaum C."/>
        </authorList>
    </citation>
    <scope>NUCLEOTIDE SEQUENCE [LARGE SCALE GENOMIC DNA]</scope>
    <source>
        <strain evidence="13 14">DAOM BR117</strain>
    </source>
</reference>
<evidence type="ECO:0000259" key="12">
    <source>
        <dbReference type="PROSITE" id="PS51873"/>
    </source>
</evidence>
<dbReference type="Pfam" id="PF21235">
    <property type="entry name" value="UBA_ARI1"/>
    <property type="match status" value="1"/>
</dbReference>
<evidence type="ECO:0000256" key="3">
    <source>
        <dbReference type="ARBA" id="ARBA00022679"/>
    </source>
</evidence>
<dbReference type="SMART" id="SM00184">
    <property type="entry name" value="RING"/>
    <property type="match status" value="1"/>
</dbReference>
<feature type="domain" description="RING-type" evidence="12">
    <location>
        <begin position="142"/>
        <end position="231"/>
    </location>
</feature>
<dbReference type="FunFam" id="3.30.40.10:FF:000019">
    <property type="entry name" value="RBR-type E3 ubiquitin transferase"/>
    <property type="match status" value="1"/>
</dbReference>
<dbReference type="AlphaFoldDB" id="A0A0L0HIR3"/>
<evidence type="ECO:0000313" key="13">
    <source>
        <dbReference type="EMBL" id="KND00780.1"/>
    </source>
</evidence>
<evidence type="ECO:0000256" key="7">
    <source>
        <dbReference type="ARBA" id="ARBA00022786"/>
    </source>
</evidence>
<evidence type="ECO:0000256" key="2">
    <source>
        <dbReference type="ARBA" id="ARBA00012251"/>
    </source>
</evidence>
<evidence type="ECO:0000256" key="4">
    <source>
        <dbReference type="ARBA" id="ARBA00022723"/>
    </source>
</evidence>
<accession>A0A0L0HIR3</accession>
<dbReference type="PROSITE" id="PS50089">
    <property type="entry name" value="ZF_RING_2"/>
    <property type="match status" value="1"/>
</dbReference>
<dbReference type="VEuPathDB" id="FungiDB:SPPG_03893"/>
<dbReference type="Proteomes" id="UP000053201">
    <property type="component" value="Unassembled WGS sequence"/>
</dbReference>
<keyword evidence="8" id="KW-0862">Zinc</keyword>
<keyword evidence="7" id="KW-0833">Ubl conjugation pathway</keyword>
<dbReference type="EMBL" id="KQ257455">
    <property type="protein sequence ID" value="KND00780.1"/>
    <property type="molecule type" value="Genomic_DNA"/>
</dbReference>
<evidence type="ECO:0000313" key="14">
    <source>
        <dbReference type="Proteomes" id="UP000053201"/>
    </source>
</evidence>
<evidence type="ECO:0000256" key="5">
    <source>
        <dbReference type="ARBA" id="ARBA00022737"/>
    </source>
</evidence>
<evidence type="ECO:0000259" key="11">
    <source>
        <dbReference type="PROSITE" id="PS50089"/>
    </source>
</evidence>
<dbReference type="Pfam" id="PF00097">
    <property type="entry name" value="zf-C3HC4"/>
    <property type="match status" value="1"/>
</dbReference>
<dbReference type="PROSITE" id="PS51873">
    <property type="entry name" value="TRIAD"/>
    <property type="match status" value="1"/>
</dbReference>
<protein>
    <recommendedName>
        <fullName evidence="2">RBR-type E3 ubiquitin transferase</fullName>
        <ecNumber evidence="2">2.3.2.31</ecNumber>
    </recommendedName>
</protein>
<feature type="region of interest" description="Disordered" evidence="10">
    <location>
        <begin position="1"/>
        <end position="46"/>
    </location>
</feature>
<keyword evidence="6 9" id="KW-0863">Zinc-finger</keyword>
<dbReference type="InterPro" id="IPR048962">
    <property type="entry name" value="ARIH1-like_UBL"/>
</dbReference>
<evidence type="ECO:0000256" key="10">
    <source>
        <dbReference type="SAM" id="MobiDB-lite"/>
    </source>
</evidence>
<dbReference type="InterPro" id="IPR017907">
    <property type="entry name" value="Znf_RING_CS"/>
</dbReference>
<dbReference type="RefSeq" id="XP_016608819.1">
    <property type="nucleotide sequence ID" value="XM_016752142.1"/>
</dbReference>
<dbReference type="InterPro" id="IPR031127">
    <property type="entry name" value="E3_UB_ligase_RBR"/>
</dbReference>
<evidence type="ECO:0000256" key="6">
    <source>
        <dbReference type="ARBA" id="ARBA00022771"/>
    </source>
</evidence>
<keyword evidence="3" id="KW-0808">Transferase</keyword>
<dbReference type="OrthoDB" id="10009520at2759"/>
<keyword evidence="4" id="KW-0479">Metal-binding</keyword>
<dbReference type="InterPro" id="IPR018957">
    <property type="entry name" value="Znf_C3HC4_RING-type"/>
</dbReference>
<dbReference type="eggNOG" id="KOG1815">
    <property type="taxonomic scope" value="Eukaryota"/>
</dbReference>
<keyword evidence="14" id="KW-1185">Reference proteome</keyword>
<keyword evidence="5" id="KW-0677">Repeat</keyword>
<dbReference type="InterPro" id="IPR013083">
    <property type="entry name" value="Znf_RING/FYVE/PHD"/>
</dbReference>
<dbReference type="Gene3D" id="3.30.40.10">
    <property type="entry name" value="Zinc/RING finger domain, C3HC4 (zinc finger)"/>
    <property type="match status" value="1"/>
</dbReference>
<dbReference type="PANTHER" id="PTHR11685">
    <property type="entry name" value="RBR FAMILY RING FINGER AND IBR DOMAIN-CONTAINING"/>
    <property type="match status" value="1"/>
</dbReference>
<dbReference type="GO" id="GO:0061630">
    <property type="term" value="F:ubiquitin protein ligase activity"/>
    <property type="evidence" value="ECO:0007669"/>
    <property type="project" value="UniProtKB-EC"/>
</dbReference>
<feature type="domain" description="RING-type" evidence="11">
    <location>
        <begin position="146"/>
        <end position="191"/>
    </location>
</feature>